<dbReference type="OrthoDB" id="247542at2759"/>
<dbReference type="PANTHER" id="PTHR10794">
    <property type="entry name" value="ABHYDROLASE DOMAIN-CONTAINING PROTEIN"/>
    <property type="match status" value="1"/>
</dbReference>
<name>A0A088RVS9_LEIPA</name>
<dbReference type="EMBL" id="CP009399">
    <property type="protein sequence ID" value="AIO00238.1"/>
    <property type="molecule type" value="Genomic_DNA"/>
</dbReference>
<dbReference type="eggNOG" id="KOG1838">
    <property type="taxonomic scope" value="Eukaryota"/>
</dbReference>
<dbReference type="KEGG" id="lpan:LPMP_300020"/>
<gene>
    <name evidence="2" type="ORF">LPMP_300020</name>
</gene>
<dbReference type="VEuPathDB" id="TriTrypDB:LPMP_300020"/>
<dbReference type="GO" id="GO:0047372">
    <property type="term" value="F:monoacylglycerol lipase activity"/>
    <property type="evidence" value="ECO:0007669"/>
    <property type="project" value="TreeGrafter"/>
</dbReference>
<dbReference type="Gene3D" id="3.40.50.1820">
    <property type="entry name" value="alpha/beta hydrolase"/>
    <property type="match status" value="1"/>
</dbReference>
<organism evidence="2 3">
    <name type="scientific">Leishmania panamensis</name>
    <dbReference type="NCBI Taxonomy" id="5679"/>
    <lineage>
        <taxon>Eukaryota</taxon>
        <taxon>Discoba</taxon>
        <taxon>Euglenozoa</taxon>
        <taxon>Kinetoplastea</taxon>
        <taxon>Metakinetoplastina</taxon>
        <taxon>Trypanosomatida</taxon>
        <taxon>Trypanosomatidae</taxon>
        <taxon>Leishmaniinae</taxon>
        <taxon>Leishmania</taxon>
        <taxon>Leishmania guyanensis species complex</taxon>
    </lineage>
</organism>
<evidence type="ECO:0000313" key="2">
    <source>
        <dbReference type="EMBL" id="AIO00238.1"/>
    </source>
</evidence>
<dbReference type="InterPro" id="IPR050960">
    <property type="entry name" value="AB_hydrolase_4_sf"/>
</dbReference>
<dbReference type="EC" id="3.1.1.-" evidence="2"/>
<dbReference type="Proteomes" id="UP000063063">
    <property type="component" value="Chromosome 30"/>
</dbReference>
<dbReference type="PANTHER" id="PTHR10794:SF63">
    <property type="entry name" value="ALPHA_BETA HYDROLASE 1, ISOFORM A"/>
    <property type="match status" value="1"/>
</dbReference>
<evidence type="ECO:0000256" key="1">
    <source>
        <dbReference type="ARBA" id="ARBA00010884"/>
    </source>
</evidence>
<proteinExistence type="inferred from homology"/>
<dbReference type="RefSeq" id="XP_010701038.1">
    <property type="nucleotide sequence ID" value="XM_010702736.1"/>
</dbReference>
<keyword evidence="2" id="KW-0378">Hydrolase</keyword>
<keyword evidence="3" id="KW-1185">Reference proteome</keyword>
<dbReference type="GeneID" id="22577056"/>
<evidence type="ECO:0000313" key="3">
    <source>
        <dbReference type="Proteomes" id="UP000063063"/>
    </source>
</evidence>
<comment type="similarity">
    <text evidence="1">Belongs to the AB hydrolase superfamily. AB hydrolase 4 family.</text>
</comment>
<dbReference type="AlphaFoldDB" id="A0A088RVS9"/>
<dbReference type="InterPro" id="IPR029058">
    <property type="entry name" value="AB_hydrolase_fold"/>
</dbReference>
<reference evidence="2 3" key="1">
    <citation type="journal article" date="2015" name="Sci. Rep.">
        <title>The genome of Leishmania panamensis: insights into genomics of the L. (Viannia) subgenus.</title>
        <authorList>
            <person name="Llanes A."/>
            <person name="Restrepo C.M."/>
            <person name="Vecchio G.D."/>
            <person name="Anguizola F.J."/>
            <person name="Lleonart R."/>
        </authorList>
    </citation>
    <scope>NUCLEOTIDE SEQUENCE [LARGE SCALE GENOMIC DNA]</scope>
    <source>
        <strain evidence="2 3">MHOM/PA/94/PSC-1</strain>
    </source>
</reference>
<dbReference type="VEuPathDB" id="TriTrypDB:LPAL13_300005200"/>
<dbReference type="SUPFAM" id="SSF53474">
    <property type="entry name" value="alpha/beta-Hydrolases"/>
    <property type="match status" value="1"/>
</dbReference>
<protein>
    <submittedName>
        <fullName evidence="2">Alpha/beta hydrolase family, putative</fullName>
        <ecNumber evidence="2">3.1.1.-</ecNumber>
    </submittedName>
</protein>
<dbReference type="GO" id="GO:0034338">
    <property type="term" value="F:short-chain carboxylesterase activity"/>
    <property type="evidence" value="ECO:0007669"/>
    <property type="project" value="TreeGrafter"/>
</dbReference>
<sequence>MSGGPSASGAVAPLLSRVPFSSKVKFLCLHLFCSLVVDLVLRVTRFFSRVWLGRDTTTAVYGSPQAKAFFSLERVDKVSYSDPPYSGHVSTILCALRPHRNIAYERMTHPGADGNPIYLDWLHTDARSAKGVFLIIPGLASSSNTNYIEHFVWFASVNHFHCGVFNSRGMGNSPIETPRLMSAAWTDDLRTALLDGPFSRAAIEKRCGAGISIIAVGFSLGGVILSKYVGEECLAGREVVVDAAMVVNAPLNCLHSHRVMSRSISKTLYQPRMAGGLVAYARRHSKVLKDLPGLSPDVRAAFTLGRLEEVMAHVKTVHDFDRLITAPTLGFATPEDYYHHVSPVEWLPHFSVPVLCIGAADDPVTGELPMTNLASIMSCNPNVALLVMPYGGHLGYIRSVWDEWAGKETSMEKIIYEVAAAIVPRR</sequence>
<accession>A0A088RVS9</accession>